<gene>
    <name evidence="3" type="ORF">SAMN04487946_10651</name>
</gene>
<sequence>MTDDGDESSEPIAPDPDAEEPGFESGADVPDGEPLDIPLPWNTIPDEGAEDAASEADASDTDDGGDGIGADTSEDRPVPAEFEELRFVGPKSAPLLAASEISVADIWKKRVSYRDLTDAGVNPGVAAKIRREHSLSWSLDGGGTDLDRRSDQIRGLDDDERAWIAESSGWSESDSDADAEADGSGNATAGEAVWQARTNELADDDDSDTDGSPSTAGEAAWRAGEMTAVDEAEDADDTDDRDADDADRDAAAADRDAAAADRDAESIWRDRSAPTPLTAVDGFDDDVATTLRKAGIGSVRRLATADPESVADALDIDLERVRSWRQRARDHDADGRGQ</sequence>
<keyword evidence="4" id="KW-1185">Reference proteome</keyword>
<dbReference type="OrthoDB" id="170608at2157"/>
<dbReference type="RefSeq" id="WP_089767162.1">
    <property type="nucleotide sequence ID" value="NZ_FNPB01000006.1"/>
</dbReference>
<feature type="compositionally biased region" description="Basic and acidic residues" evidence="1">
    <location>
        <begin position="248"/>
        <end position="272"/>
    </location>
</feature>
<reference evidence="4" key="1">
    <citation type="submission" date="2016-10" db="EMBL/GenBank/DDBJ databases">
        <authorList>
            <person name="Varghese N."/>
            <person name="Submissions S."/>
        </authorList>
    </citation>
    <scope>NUCLEOTIDE SEQUENCE [LARGE SCALE GENOMIC DNA]</scope>
    <source>
        <strain evidence="4">CGMCC 1.10118</strain>
    </source>
</reference>
<evidence type="ECO:0000313" key="4">
    <source>
        <dbReference type="Proteomes" id="UP000199170"/>
    </source>
</evidence>
<feature type="region of interest" description="Disordered" evidence="1">
    <location>
        <begin position="137"/>
        <end position="277"/>
    </location>
</feature>
<dbReference type="EMBL" id="FNPB01000006">
    <property type="protein sequence ID" value="SDY08269.1"/>
    <property type="molecule type" value="Genomic_DNA"/>
</dbReference>
<feature type="compositionally biased region" description="Acidic residues" evidence="1">
    <location>
        <begin position="47"/>
        <end position="65"/>
    </location>
</feature>
<evidence type="ECO:0000313" key="3">
    <source>
        <dbReference type="EMBL" id="SDY08269.1"/>
    </source>
</evidence>
<dbReference type="Gene3D" id="1.10.150.20">
    <property type="entry name" value="5' to 3' exonuclease, C-terminal subdomain"/>
    <property type="match status" value="1"/>
</dbReference>
<accession>A0A1H3H0W5</accession>
<feature type="compositionally biased region" description="Acidic residues" evidence="1">
    <location>
        <begin position="228"/>
        <end position="247"/>
    </location>
</feature>
<dbReference type="InterPro" id="IPR010995">
    <property type="entry name" value="DNA_repair_Rad51/TF_NusA_a-hlx"/>
</dbReference>
<name>A0A1H3H0W5_9EURY</name>
<proteinExistence type="predicted"/>
<dbReference type="Pfam" id="PF24158">
    <property type="entry name" value="DUF7409"/>
    <property type="match status" value="1"/>
</dbReference>
<feature type="region of interest" description="Disordered" evidence="1">
    <location>
        <begin position="1"/>
        <end position="79"/>
    </location>
</feature>
<feature type="domain" description="DUF7409" evidence="2">
    <location>
        <begin position="85"/>
        <end position="131"/>
    </location>
</feature>
<evidence type="ECO:0000259" key="2">
    <source>
        <dbReference type="Pfam" id="PF24158"/>
    </source>
</evidence>
<dbReference type="STRING" id="660517.SAMN04487946_10651"/>
<evidence type="ECO:0000256" key="1">
    <source>
        <dbReference type="SAM" id="MobiDB-lite"/>
    </source>
</evidence>
<dbReference type="Proteomes" id="UP000199170">
    <property type="component" value="Unassembled WGS sequence"/>
</dbReference>
<dbReference type="GO" id="GO:0000166">
    <property type="term" value="F:nucleotide binding"/>
    <property type="evidence" value="ECO:0007669"/>
    <property type="project" value="InterPro"/>
</dbReference>
<feature type="compositionally biased region" description="Basic and acidic residues" evidence="1">
    <location>
        <begin position="145"/>
        <end position="156"/>
    </location>
</feature>
<dbReference type="SUPFAM" id="SSF47794">
    <property type="entry name" value="Rad51 N-terminal domain-like"/>
    <property type="match status" value="1"/>
</dbReference>
<dbReference type="AlphaFoldDB" id="A0A1H3H0W5"/>
<dbReference type="InterPro" id="IPR055832">
    <property type="entry name" value="DUF7409"/>
</dbReference>
<organism evidence="3 4">
    <name type="scientific">Halobellus clavatus</name>
    <dbReference type="NCBI Taxonomy" id="660517"/>
    <lineage>
        <taxon>Archaea</taxon>
        <taxon>Methanobacteriati</taxon>
        <taxon>Methanobacteriota</taxon>
        <taxon>Stenosarchaea group</taxon>
        <taxon>Halobacteria</taxon>
        <taxon>Halobacteriales</taxon>
        <taxon>Haloferacaceae</taxon>
        <taxon>Halobellus</taxon>
    </lineage>
</organism>
<protein>
    <recommendedName>
        <fullName evidence="2">DUF7409 domain-containing protein</fullName>
    </recommendedName>
</protein>